<evidence type="ECO:0000313" key="3">
    <source>
        <dbReference type="Proteomes" id="UP000887574"/>
    </source>
</evidence>
<dbReference type="PANTHER" id="PTHR12552">
    <property type="entry name" value="OLIGOPHRENIN 1"/>
    <property type="match status" value="1"/>
</dbReference>
<evidence type="ECO:0000259" key="2">
    <source>
        <dbReference type="PROSITE" id="PS50003"/>
    </source>
</evidence>
<dbReference type="WBParaSite" id="jg1104">
    <property type="protein sequence ID" value="jg1104"/>
    <property type="gene ID" value="jg1104"/>
</dbReference>
<evidence type="ECO:0000256" key="1">
    <source>
        <dbReference type="SAM" id="MobiDB-lite"/>
    </source>
</evidence>
<dbReference type="PANTHER" id="PTHR12552:SF1">
    <property type="entry name" value="RHO GTPASE-ACTIVATING PROTEIN GRAF"/>
    <property type="match status" value="1"/>
</dbReference>
<dbReference type="InterPro" id="IPR001849">
    <property type="entry name" value="PH_domain"/>
</dbReference>
<dbReference type="Proteomes" id="UP000887574">
    <property type="component" value="Unplaced"/>
</dbReference>
<reference evidence="4" key="1">
    <citation type="submission" date="2022-11" db="UniProtKB">
        <authorList>
            <consortium name="WormBaseParasite"/>
        </authorList>
    </citation>
    <scope>IDENTIFICATION</scope>
</reference>
<organism evidence="3 4">
    <name type="scientific">Ditylenchus dipsaci</name>
    <dbReference type="NCBI Taxonomy" id="166011"/>
    <lineage>
        <taxon>Eukaryota</taxon>
        <taxon>Metazoa</taxon>
        <taxon>Ecdysozoa</taxon>
        <taxon>Nematoda</taxon>
        <taxon>Chromadorea</taxon>
        <taxon>Rhabditida</taxon>
        <taxon>Tylenchina</taxon>
        <taxon>Tylenchomorpha</taxon>
        <taxon>Sphaerularioidea</taxon>
        <taxon>Anguinidae</taxon>
        <taxon>Anguininae</taxon>
        <taxon>Ditylenchus</taxon>
    </lineage>
</organism>
<dbReference type="Gene3D" id="2.30.29.30">
    <property type="entry name" value="Pleckstrin-homology domain (PH domain)/Phosphotyrosine-binding domain (PTB)"/>
    <property type="match status" value="1"/>
</dbReference>
<protein>
    <submittedName>
        <fullName evidence="4">PH domain-containing protein</fullName>
    </submittedName>
</protein>
<name>A0A915CP34_9BILA</name>
<dbReference type="CDD" id="cd01249">
    <property type="entry name" value="BAR-PH_GRAF_family"/>
    <property type="match status" value="1"/>
</dbReference>
<dbReference type="Pfam" id="PF00169">
    <property type="entry name" value="PH"/>
    <property type="match status" value="1"/>
</dbReference>
<evidence type="ECO:0000313" key="4">
    <source>
        <dbReference type="WBParaSite" id="jg1104"/>
    </source>
</evidence>
<dbReference type="GO" id="GO:0005096">
    <property type="term" value="F:GTPase activator activity"/>
    <property type="evidence" value="ECO:0007669"/>
    <property type="project" value="InterPro"/>
</dbReference>
<dbReference type="InterPro" id="IPR011993">
    <property type="entry name" value="PH-like_dom_sf"/>
</dbReference>
<accession>A0A915CP34</accession>
<keyword evidence="3" id="KW-1185">Reference proteome</keyword>
<dbReference type="AlphaFoldDB" id="A0A915CP34"/>
<feature type="domain" description="PH" evidence="2">
    <location>
        <begin position="26"/>
        <end position="148"/>
    </location>
</feature>
<dbReference type="InterPro" id="IPR047234">
    <property type="entry name" value="GRAF_fam"/>
</dbReference>
<dbReference type="PROSITE" id="PS50003">
    <property type="entry name" value="PH_DOMAIN"/>
    <property type="match status" value="1"/>
</dbReference>
<proteinExistence type="predicted"/>
<feature type="region of interest" description="Disordered" evidence="1">
    <location>
        <begin position="1"/>
        <end position="22"/>
    </location>
</feature>
<feature type="compositionally biased region" description="Polar residues" evidence="1">
    <location>
        <begin position="1"/>
        <end position="18"/>
    </location>
</feature>
<dbReference type="SUPFAM" id="SSF50729">
    <property type="entry name" value="PH domain-like"/>
    <property type="match status" value="1"/>
</dbReference>
<dbReference type="InterPro" id="IPR047225">
    <property type="entry name" value="PH_GRAF"/>
</dbReference>
<sequence length="203" mass="22963">MQVFPSASSTPNSVTGPNTPARPLNSIIKQGYMYMQEKRALVEMSKYFRGTGQILLHLFKRNSHFYMIPVSSSTKSEMKEKQLLDSSVSFKLKSCVRRASDSIDKRFCFDVIPEESTGTRTGPDVMTLQALSEEDRRQWLDSMDGREPVYSPGAGAPSANSFETMLDESGFDFVRQCLRVIEEHGIREQAFTATVESHPKFRN</sequence>